<organism evidence="1 2">
    <name type="scientific">Ancylostoma ceylanicum</name>
    <dbReference type="NCBI Taxonomy" id="53326"/>
    <lineage>
        <taxon>Eukaryota</taxon>
        <taxon>Metazoa</taxon>
        <taxon>Ecdysozoa</taxon>
        <taxon>Nematoda</taxon>
        <taxon>Chromadorea</taxon>
        <taxon>Rhabditida</taxon>
        <taxon>Rhabditina</taxon>
        <taxon>Rhabditomorpha</taxon>
        <taxon>Strongyloidea</taxon>
        <taxon>Ancylostomatidae</taxon>
        <taxon>Ancylostomatinae</taxon>
        <taxon>Ancylostoma</taxon>
    </lineage>
</organism>
<evidence type="ECO:0000313" key="1">
    <source>
        <dbReference type="EMBL" id="EYC08834.1"/>
    </source>
</evidence>
<evidence type="ECO:0000313" key="2">
    <source>
        <dbReference type="Proteomes" id="UP000024635"/>
    </source>
</evidence>
<comment type="caution">
    <text evidence="1">The sequence shown here is derived from an EMBL/GenBank/DDBJ whole genome shotgun (WGS) entry which is preliminary data.</text>
</comment>
<protein>
    <submittedName>
        <fullName evidence="1">Uncharacterized protein</fullName>
    </submittedName>
</protein>
<keyword evidence="2" id="KW-1185">Reference proteome</keyword>
<reference evidence="2" key="1">
    <citation type="journal article" date="2015" name="Nat. Genet.">
        <title>The genome and transcriptome of the zoonotic hookworm Ancylostoma ceylanicum identify infection-specific gene families.</title>
        <authorList>
            <person name="Schwarz E.M."/>
            <person name="Hu Y."/>
            <person name="Antoshechkin I."/>
            <person name="Miller M.M."/>
            <person name="Sternberg P.W."/>
            <person name="Aroian R.V."/>
        </authorList>
    </citation>
    <scope>NUCLEOTIDE SEQUENCE</scope>
    <source>
        <strain evidence="2">HY135</strain>
    </source>
</reference>
<name>A0A016U0I2_9BILA</name>
<dbReference type="AlphaFoldDB" id="A0A016U0I2"/>
<proteinExistence type="predicted"/>
<dbReference type="Proteomes" id="UP000024635">
    <property type="component" value="Unassembled WGS sequence"/>
</dbReference>
<dbReference type="EMBL" id="JARK01001400">
    <property type="protein sequence ID" value="EYC08834.1"/>
    <property type="molecule type" value="Genomic_DNA"/>
</dbReference>
<gene>
    <name evidence="1" type="primary">Acey_s0064.g3556</name>
    <name evidence="1" type="ORF">Y032_0064g3556</name>
</gene>
<accession>A0A016U0I2</accession>
<sequence length="69" mass="7489">MTPDTKYPSLIKSLHMRVHSSGMICHTLDVSAIDAVLASNVAASFGVHHHKTLLQALLLLQHGEHTCGF</sequence>